<comment type="caution">
    <text evidence="3">The sequence shown here is derived from an EMBL/GenBank/DDBJ whole genome shotgun (WGS) entry which is preliminary data.</text>
</comment>
<accession>A0ABR3MEE2</accession>
<protein>
    <submittedName>
        <fullName evidence="3">Uncharacterized protein</fullName>
    </submittedName>
</protein>
<keyword evidence="2" id="KW-1133">Transmembrane helix</keyword>
<reference evidence="3 4" key="1">
    <citation type="submission" date="2023-09" db="EMBL/GenBank/DDBJ databases">
        <authorList>
            <person name="Wang M."/>
        </authorList>
    </citation>
    <scope>NUCLEOTIDE SEQUENCE [LARGE SCALE GENOMIC DNA]</scope>
    <source>
        <strain evidence="3">GT-2023</strain>
        <tissue evidence="3">Liver</tissue>
    </source>
</reference>
<feature type="region of interest" description="Disordered" evidence="1">
    <location>
        <begin position="1"/>
        <end position="22"/>
    </location>
</feature>
<keyword evidence="4" id="KW-1185">Reference proteome</keyword>
<dbReference type="Proteomes" id="UP001558613">
    <property type="component" value="Unassembled WGS sequence"/>
</dbReference>
<sequence>MAMRGRQNRHYENQQTRTLTLNDDHPVLSSEVDYWGNYGRKQRWNQKQWEEPDDKGDHWGGDVRGLEDEWTRYHYREGDSFGKSGNQGQWPIKKMLIFLVVMILTVVVGYCYYSRWRRNATRQ</sequence>
<evidence type="ECO:0000256" key="1">
    <source>
        <dbReference type="SAM" id="MobiDB-lite"/>
    </source>
</evidence>
<organism evidence="3 4">
    <name type="scientific">Cirrhinus molitorella</name>
    <name type="common">mud carp</name>
    <dbReference type="NCBI Taxonomy" id="172907"/>
    <lineage>
        <taxon>Eukaryota</taxon>
        <taxon>Metazoa</taxon>
        <taxon>Chordata</taxon>
        <taxon>Craniata</taxon>
        <taxon>Vertebrata</taxon>
        <taxon>Euteleostomi</taxon>
        <taxon>Actinopterygii</taxon>
        <taxon>Neopterygii</taxon>
        <taxon>Teleostei</taxon>
        <taxon>Ostariophysi</taxon>
        <taxon>Cypriniformes</taxon>
        <taxon>Cyprinidae</taxon>
        <taxon>Labeoninae</taxon>
        <taxon>Labeonini</taxon>
        <taxon>Cirrhinus</taxon>
    </lineage>
</organism>
<dbReference type="EMBL" id="JAYMGO010000013">
    <property type="protein sequence ID" value="KAL1262945.1"/>
    <property type="molecule type" value="Genomic_DNA"/>
</dbReference>
<proteinExistence type="predicted"/>
<keyword evidence="2" id="KW-0472">Membrane</keyword>
<feature type="transmembrane region" description="Helical" evidence="2">
    <location>
        <begin position="95"/>
        <end position="113"/>
    </location>
</feature>
<evidence type="ECO:0000313" key="3">
    <source>
        <dbReference type="EMBL" id="KAL1262945.1"/>
    </source>
</evidence>
<evidence type="ECO:0000256" key="2">
    <source>
        <dbReference type="SAM" id="Phobius"/>
    </source>
</evidence>
<evidence type="ECO:0000313" key="4">
    <source>
        <dbReference type="Proteomes" id="UP001558613"/>
    </source>
</evidence>
<name>A0ABR3MEE2_9TELE</name>
<gene>
    <name evidence="3" type="ORF">QQF64_005684</name>
</gene>
<keyword evidence="2" id="KW-0812">Transmembrane</keyword>